<dbReference type="Proteomes" id="UP001211249">
    <property type="component" value="Unassembled WGS sequence"/>
</dbReference>
<dbReference type="InterPro" id="IPR001296">
    <property type="entry name" value="Glyco_trans_1"/>
</dbReference>
<keyword evidence="1" id="KW-0808">Transferase</keyword>
<accession>A0ABT5AGW2</accession>
<dbReference type="PANTHER" id="PTHR46401:SF2">
    <property type="entry name" value="GLYCOSYLTRANSFERASE WBBK-RELATED"/>
    <property type="match status" value="1"/>
</dbReference>
<dbReference type="SUPFAM" id="SSF53756">
    <property type="entry name" value="UDP-Glycosyltransferase/glycogen phosphorylase"/>
    <property type="match status" value="1"/>
</dbReference>
<sequence>MNTLILISFNAKIGMKLILDCYRINFSKYFNVYVLTDKEYAKGVNDPKIIGISESGSHIRMALDVFNIFKMIKIIAIIAREKKVVIYFISAHPLNAMTAFAVRIINLLPDMELRLISHIHDVTPHANTKNGFFIDAFQKTQVNLSDHITVYGDYLKSSAKRHFSLPDSKIFSYLHGVNRTVSRDNLPQSKVGKKFVSLIGRIDKYKGIDIFLDIIATLEDKIDCEFLLAGYGDLSPYTEKIKKLKKLNVVNKFLSDDEMDEMLLSSHVLVLPYIDASQSGMIPVAYYNACPVIVSDVGGLPEMVKHGETGFISPSKDVSIFINYIKLVVTDSELRSSLSKNCFEFYRGYLQWEKIIHDVASYIDELQKC</sequence>
<comment type="caution">
    <text evidence="3">The sequence shown here is derived from an EMBL/GenBank/DDBJ whole genome shotgun (WGS) entry which is preliminary data.</text>
</comment>
<proteinExistence type="predicted"/>
<name>A0ABT5AGW2_9CYAN</name>
<gene>
    <name evidence="3" type="ORF">PN451_07745</name>
</gene>
<evidence type="ECO:0000259" key="2">
    <source>
        <dbReference type="Pfam" id="PF00534"/>
    </source>
</evidence>
<dbReference type="RefSeq" id="WP_271795624.1">
    <property type="nucleotide sequence ID" value="NZ_JAQMUC010000041.1"/>
</dbReference>
<protein>
    <submittedName>
        <fullName evidence="3">Glycosyltransferase family 4 protein</fullName>
    </submittedName>
</protein>
<dbReference type="CDD" id="cd03801">
    <property type="entry name" value="GT4_PimA-like"/>
    <property type="match status" value="1"/>
</dbReference>
<feature type="domain" description="Glycosyl transferase family 1" evidence="2">
    <location>
        <begin position="190"/>
        <end position="341"/>
    </location>
</feature>
<dbReference type="EMBL" id="JAQMUC010000041">
    <property type="protein sequence ID" value="MDB9535731.1"/>
    <property type="molecule type" value="Genomic_DNA"/>
</dbReference>
<dbReference type="Pfam" id="PF00534">
    <property type="entry name" value="Glycos_transf_1"/>
    <property type="match status" value="1"/>
</dbReference>
<dbReference type="PANTHER" id="PTHR46401">
    <property type="entry name" value="GLYCOSYLTRANSFERASE WBBK-RELATED"/>
    <property type="match status" value="1"/>
</dbReference>
<evidence type="ECO:0000256" key="1">
    <source>
        <dbReference type="ARBA" id="ARBA00022679"/>
    </source>
</evidence>
<organism evidence="3 4">
    <name type="scientific">Dolichospermum planctonicum CS-1226</name>
    <dbReference type="NCBI Taxonomy" id="3021751"/>
    <lineage>
        <taxon>Bacteria</taxon>
        <taxon>Bacillati</taxon>
        <taxon>Cyanobacteriota</taxon>
        <taxon>Cyanophyceae</taxon>
        <taxon>Nostocales</taxon>
        <taxon>Aphanizomenonaceae</taxon>
        <taxon>Dolichospermum</taxon>
        <taxon>Dolichospermum planctonicum</taxon>
    </lineage>
</organism>
<reference evidence="3 4" key="1">
    <citation type="submission" date="2023-01" db="EMBL/GenBank/DDBJ databases">
        <title>Genomes from the Australian National Cyanobacteria Reference Collection.</title>
        <authorList>
            <person name="Willis A."/>
            <person name="Lee E.M.F."/>
        </authorList>
    </citation>
    <scope>NUCLEOTIDE SEQUENCE [LARGE SCALE GENOMIC DNA]</scope>
    <source>
        <strain evidence="3 4">CS-1226</strain>
    </source>
</reference>
<keyword evidence="4" id="KW-1185">Reference proteome</keyword>
<dbReference type="Gene3D" id="3.40.50.2000">
    <property type="entry name" value="Glycogen Phosphorylase B"/>
    <property type="match status" value="2"/>
</dbReference>
<evidence type="ECO:0000313" key="3">
    <source>
        <dbReference type="EMBL" id="MDB9535731.1"/>
    </source>
</evidence>
<evidence type="ECO:0000313" key="4">
    <source>
        <dbReference type="Proteomes" id="UP001211249"/>
    </source>
</evidence>